<keyword evidence="2" id="KW-1185">Reference proteome</keyword>
<gene>
    <name evidence="1" type="ORF">SAMN05445060_2793</name>
</gene>
<name>A0A1N7GHJ6_9NOCA</name>
<sequence length="256" mass="29404">MNVQILNTTDYSKFKTIEGNREVDQPHVRQLAEEIALNDLTPYFPVLINEGWEIIDGQHRFSVCQQLGLPVYYLQVPGLDLTSVQRINTTSKRWTLRDYIKSYIQKGVEDYSVLLRFSERTGINFSISAALLMGLESIGGGARGNNDAQRVGSIIKEGRFKVSDRTHAEDMALLLKSLTGHTDFDPTKERSLVFALNRISKIERFDSDRLLGKLRDRNLKIDRQTTTRFYLIELERVYNHGSQIRVDLFTGEETRS</sequence>
<protein>
    <recommendedName>
        <fullName evidence="3">ParB-like nuclease domain-containing protein</fullName>
    </recommendedName>
</protein>
<organism evidence="1 2">
    <name type="scientific">Williamsia sterculiae</name>
    <dbReference type="NCBI Taxonomy" id="1344003"/>
    <lineage>
        <taxon>Bacteria</taxon>
        <taxon>Bacillati</taxon>
        <taxon>Actinomycetota</taxon>
        <taxon>Actinomycetes</taxon>
        <taxon>Mycobacteriales</taxon>
        <taxon>Nocardiaceae</taxon>
        <taxon>Williamsia</taxon>
    </lineage>
</organism>
<dbReference type="SUPFAM" id="SSF110849">
    <property type="entry name" value="ParB/Sulfiredoxin"/>
    <property type="match status" value="1"/>
</dbReference>
<proteinExistence type="predicted"/>
<dbReference type="Proteomes" id="UP000186218">
    <property type="component" value="Unassembled WGS sequence"/>
</dbReference>
<dbReference type="EMBL" id="FTNT01000008">
    <property type="protein sequence ID" value="SIS12020.1"/>
    <property type="molecule type" value="Genomic_DNA"/>
</dbReference>
<evidence type="ECO:0000313" key="2">
    <source>
        <dbReference type="Proteomes" id="UP000186218"/>
    </source>
</evidence>
<evidence type="ECO:0000313" key="1">
    <source>
        <dbReference type="EMBL" id="SIS12020.1"/>
    </source>
</evidence>
<reference evidence="1 2" key="1">
    <citation type="submission" date="2017-01" db="EMBL/GenBank/DDBJ databases">
        <authorList>
            <person name="Mah S.A."/>
            <person name="Swanson W.J."/>
            <person name="Moy G.W."/>
            <person name="Vacquier V.D."/>
        </authorList>
    </citation>
    <scope>NUCLEOTIDE SEQUENCE [LARGE SCALE GENOMIC DNA]</scope>
    <source>
        <strain evidence="1 2">CPCC 203464</strain>
    </source>
</reference>
<accession>A0A1N7GHJ6</accession>
<dbReference type="AlphaFoldDB" id="A0A1N7GHJ6"/>
<dbReference type="InterPro" id="IPR036086">
    <property type="entry name" value="ParB/Sulfiredoxin_sf"/>
</dbReference>
<dbReference type="Gene3D" id="3.90.1530.10">
    <property type="entry name" value="Conserved hypothetical protein from pyrococcus furiosus pfu- 392566-001, ParB domain"/>
    <property type="match status" value="1"/>
</dbReference>
<evidence type="ECO:0008006" key="3">
    <source>
        <dbReference type="Google" id="ProtNLM"/>
    </source>
</evidence>
<dbReference type="STRING" id="1344003.SAMN05445060_2793"/>